<dbReference type="InterPro" id="IPR013815">
    <property type="entry name" value="ATP_grasp_subdomain_1"/>
</dbReference>
<organism evidence="3 4">
    <name type="scientific">Marivibrio halodurans</name>
    <dbReference type="NCBI Taxonomy" id="2039722"/>
    <lineage>
        <taxon>Bacteria</taxon>
        <taxon>Pseudomonadati</taxon>
        <taxon>Pseudomonadota</taxon>
        <taxon>Alphaproteobacteria</taxon>
        <taxon>Rhodospirillales</taxon>
        <taxon>Rhodospirillaceae</taxon>
        <taxon>Marivibrio</taxon>
    </lineage>
</organism>
<evidence type="ECO:0000259" key="2">
    <source>
        <dbReference type="SMART" id="SM00881"/>
    </source>
</evidence>
<dbReference type="InterPro" id="IPR003781">
    <property type="entry name" value="CoA-bd"/>
</dbReference>
<feature type="domain" description="CoA-binding" evidence="2">
    <location>
        <begin position="296"/>
        <end position="390"/>
    </location>
</feature>
<dbReference type="RefSeq" id="WP_210681094.1">
    <property type="nucleotide sequence ID" value="NZ_JAGMWN010000002.1"/>
</dbReference>
<dbReference type="SMART" id="SM00881">
    <property type="entry name" value="CoA_binding"/>
    <property type="match status" value="1"/>
</dbReference>
<evidence type="ECO:0000256" key="1">
    <source>
        <dbReference type="ARBA" id="ARBA00022532"/>
    </source>
</evidence>
<dbReference type="Proteomes" id="UP000672602">
    <property type="component" value="Unassembled WGS sequence"/>
</dbReference>
<gene>
    <name evidence="3" type="ORF">KAJ83_05880</name>
</gene>
<dbReference type="GO" id="GO:0006099">
    <property type="term" value="P:tricarboxylic acid cycle"/>
    <property type="evidence" value="ECO:0007669"/>
    <property type="project" value="UniProtKB-KW"/>
</dbReference>
<name>A0A8J7V262_9PROT</name>
<dbReference type="Pfam" id="PF13549">
    <property type="entry name" value="ATP-grasp_5"/>
    <property type="match status" value="1"/>
</dbReference>
<dbReference type="GO" id="GO:0005524">
    <property type="term" value="F:ATP binding"/>
    <property type="evidence" value="ECO:0007669"/>
    <property type="project" value="InterPro"/>
</dbReference>
<dbReference type="GO" id="GO:0016874">
    <property type="term" value="F:ligase activity"/>
    <property type="evidence" value="ECO:0007669"/>
    <property type="project" value="UniProtKB-KW"/>
</dbReference>
<dbReference type="InterPro" id="IPR036291">
    <property type="entry name" value="NAD(P)-bd_dom_sf"/>
</dbReference>
<keyword evidence="3" id="KW-0436">Ligase</keyword>
<evidence type="ECO:0000313" key="3">
    <source>
        <dbReference type="EMBL" id="MBP5856527.1"/>
    </source>
</evidence>
<dbReference type="PANTHER" id="PTHR42793">
    <property type="entry name" value="COA BINDING DOMAIN CONTAINING PROTEIN"/>
    <property type="match status" value="1"/>
</dbReference>
<dbReference type="Gene3D" id="3.40.50.261">
    <property type="entry name" value="Succinyl-CoA synthetase domains"/>
    <property type="match status" value="2"/>
</dbReference>
<keyword evidence="1" id="KW-0816">Tricarboxylic acid cycle</keyword>
<dbReference type="InterPro" id="IPR032875">
    <property type="entry name" value="Succ_CoA_lig_flav_dom"/>
</dbReference>
<accession>A0A8J7V262</accession>
<dbReference type="SUPFAM" id="SSF51735">
    <property type="entry name" value="NAD(P)-binding Rossmann-fold domains"/>
    <property type="match status" value="1"/>
</dbReference>
<reference evidence="3" key="1">
    <citation type="submission" date="2021-04" db="EMBL/GenBank/DDBJ databases">
        <authorList>
            <person name="Zhang D.-C."/>
        </authorList>
    </citation>
    <scope>NUCLEOTIDE SEQUENCE</scope>
    <source>
        <strain evidence="3">CGMCC 1.15697</strain>
    </source>
</reference>
<dbReference type="Gene3D" id="3.30.470.20">
    <property type="entry name" value="ATP-grasp fold, B domain"/>
    <property type="match status" value="1"/>
</dbReference>
<dbReference type="Pfam" id="PF13380">
    <property type="entry name" value="CoA_binding_2"/>
    <property type="match status" value="1"/>
</dbReference>
<protein>
    <submittedName>
        <fullName evidence="3">Acetate--CoA ligase family protein</fullName>
    </submittedName>
</protein>
<keyword evidence="4" id="KW-1185">Reference proteome</keyword>
<dbReference type="AlphaFoldDB" id="A0A8J7V262"/>
<dbReference type="Gene3D" id="3.40.50.720">
    <property type="entry name" value="NAD(P)-binding Rossmann-like Domain"/>
    <property type="match status" value="1"/>
</dbReference>
<evidence type="ECO:0000313" key="4">
    <source>
        <dbReference type="Proteomes" id="UP000672602"/>
    </source>
</evidence>
<dbReference type="SUPFAM" id="SSF56059">
    <property type="entry name" value="Glutathione synthetase ATP-binding domain-like"/>
    <property type="match status" value="1"/>
</dbReference>
<dbReference type="EMBL" id="JAGMWN010000002">
    <property type="protein sequence ID" value="MBP5856527.1"/>
    <property type="molecule type" value="Genomic_DNA"/>
</dbReference>
<sequence>MPWSKGSLSWFWKSEDDVEDAGRSGAMSDAALKLGDGTGREEARSVLARAHEEGRSALDESLGKKVLADYGVRVPRAATARTPDALALAAGRLTPPFAVKVLSSQALHKSDLGGVRLGLATAGDAAGAAAAIRDGWPGEAPAIEGFLVEEMAPAGQEMVIGGFHDPQFGPMVMVGFGGVFVEIFADVTFRICPIDRADAYAMLDELTAKPLLEGARGRPPQDKEALVDALLRIGGADGLLMEAGGGIAELDINPMIVGREGAVAVDARIVLRAGDAGASRSPDQDVAPPPASFAPLFAPRTVAVAGVSASGKGPGNRFIANLRALGFAGTIYPIHPKAETLEGLTVYRDLGGTPEPVDYAYIAVPKAGVADLLRSAGGRVRFAQVMTSGFGEGGANDDGQNALIAAAREGGVRVLGPNSLGTYSPRGRIAFAEVRRAESEPGRIGIVSQSGGIGIDFVRTGQSRGLRYSGVVTVGNSADLGPNDLLAHFIDDPETTVIGMYLEDIGDGRRFFDLLRRAQGRKPIVLLKGGRSAEGQKAVVSHTGALAGDFRIWRALSAQTGCILVDTIEDLLEVLLLFQTITPSPDRISRRLALFGNGGGASVVATDCFVEQGFEIATFAEKTAERLAALDIPDGASTSNPIDFPANAFNRSNGKVAADILPALHDDSGTDAILLHLNLPVLISYRGSDIVPNIIESAIAARGQAGQDAPHLVIVMRSDGTDEVDGVRREQRRRAVAAGIPVFENFATAARALGAMARFEAFQAARSHGGGGNR</sequence>
<dbReference type="InterPro" id="IPR016102">
    <property type="entry name" value="Succinyl-CoA_synth-like"/>
</dbReference>
<dbReference type="SUPFAM" id="SSF52210">
    <property type="entry name" value="Succinyl-CoA synthetase domains"/>
    <property type="match status" value="2"/>
</dbReference>
<comment type="caution">
    <text evidence="3">The sequence shown here is derived from an EMBL/GenBank/DDBJ whole genome shotgun (WGS) entry which is preliminary data.</text>
</comment>
<dbReference type="Pfam" id="PF13607">
    <property type="entry name" value="Succ_CoA_lig"/>
    <property type="match status" value="1"/>
</dbReference>
<proteinExistence type="predicted"/>
<dbReference type="Gene3D" id="3.30.1490.20">
    <property type="entry name" value="ATP-grasp fold, A domain"/>
    <property type="match status" value="1"/>
</dbReference>
<dbReference type="PANTHER" id="PTHR42793:SF1">
    <property type="entry name" value="PEPTIDYL-LYSINE N-ACETYLTRANSFERASE PATZ"/>
    <property type="match status" value="1"/>
</dbReference>